<gene>
    <name evidence="2" type="ORF">GCM10009710_34080</name>
</gene>
<keyword evidence="1" id="KW-0472">Membrane</keyword>
<keyword evidence="3" id="KW-1185">Reference proteome</keyword>
<accession>A0ABN2KA41</accession>
<dbReference type="Proteomes" id="UP001501057">
    <property type="component" value="Unassembled WGS sequence"/>
</dbReference>
<evidence type="ECO:0000313" key="3">
    <source>
        <dbReference type="Proteomes" id="UP001501057"/>
    </source>
</evidence>
<name>A0ABN2KA41_9ACTN</name>
<feature type="transmembrane region" description="Helical" evidence="1">
    <location>
        <begin position="60"/>
        <end position="78"/>
    </location>
</feature>
<comment type="caution">
    <text evidence="2">The sequence shown here is derived from an EMBL/GenBank/DDBJ whole genome shotgun (WGS) entry which is preliminary data.</text>
</comment>
<evidence type="ECO:0000313" key="2">
    <source>
        <dbReference type="EMBL" id="GAA1751584.1"/>
    </source>
</evidence>
<dbReference type="RefSeq" id="WP_344203827.1">
    <property type="nucleotide sequence ID" value="NZ_BAAAME010000010.1"/>
</dbReference>
<keyword evidence="1" id="KW-1133">Transmembrane helix</keyword>
<protein>
    <recommendedName>
        <fullName evidence="4">Integral membrane protein</fullName>
    </recommendedName>
</protein>
<organism evidence="2 3">
    <name type="scientific">Aeromicrobium alkaliterrae</name>
    <dbReference type="NCBI Taxonomy" id="302168"/>
    <lineage>
        <taxon>Bacteria</taxon>
        <taxon>Bacillati</taxon>
        <taxon>Actinomycetota</taxon>
        <taxon>Actinomycetes</taxon>
        <taxon>Propionibacteriales</taxon>
        <taxon>Nocardioidaceae</taxon>
        <taxon>Aeromicrobium</taxon>
    </lineage>
</organism>
<evidence type="ECO:0000256" key="1">
    <source>
        <dbReference type="SAM" id="Phobius"/>
    </source>
</evidence>
<feature type="transmembrane region" description="Helical" evidence="1">
    <location>
        <begin position="30"/>
        <end position="48"/>
    </location>
</feature>
<dbReference type="EMBL" id="BAAAME010000010">
    <property type="protein sequence ID" value="GAA1751584.1"/>
    <property type="molecule type" value="Genomic_DNA"/>
</dbReference>
<keyword evidence="1" id="KW-0812">Transmembrane</keyword>
<sequence>MVGLDVPWGVAVALLPLVPLVLVADRTVSLGGAALMIGWGSVLVLQSTSPGQYLIGDDPIGWTYTLLGLALLVIGVIVNSRLRR</sequence>
<reference evidence="2 3" key="1">
    <citation type="journal article" date="2019" name="Int. J. Syst. Evol. Microbiol.">
        <title>The Global Catalogue of Microorganisms (GCM) 10K type strain sequencing project: providing services to taxonomists for standard genome sequencing and annotation.</title>
        <authorList>
            <consortium name="The Broad Institute Genomics Platform"/>
            <consortium name="The Broad Institute Genome Sequencing Center for Infectious Disease"/>
            <person name="Wu L."/>
            <person name="Ma J."/>
        </authorList>
    </citation>
    <scope>NUCLEOTIDE SEQUENCE [LARGE SCALE GENOMIC DNA]</scope>
    <source>
        <strain evidence="2 3">JCM 13518</strain>
    </source>
</reference>
<proteinExistence type="predicted"/>
<feature type="transmembrane region" description="Helical" evidence="1">
    <location>
        <begin position="6"/>
        <end position="23"/>
    </location>
</feature>
<evidence type="ECO:0008006" key="4">
    <source>
        <dbReference type="Google" id="ProtNLM"/>
    </source>
</evidence>